<reference evidence="1 2" key="1">
    <citation type="journal article" date="2022" name="bioRxiv">
        <title>The genome of the oomycete Peronosclerospora sorghi, a cosmopolitan pathogen of maize and sorghum, is inflated with dispersed pseudogenes.</title>
        <authorList>
            <person name="Fletcher K."/>
            <person name="Martin F."/>
            <person name="Isakeit T."/>
            <person name="Cavanaugh K."/>
            <person name="Magill C."/>
            <person name="Michelmore R."/>
        </authorList>
    </citation>
    <scope>NUCLEOTIDE SEQUENCE [LARGE SCALE GENOMIC DNA]</scope>
    <source>
        <strain evidence="1">P6</strain>
    </source>
</reference>
<sequence>MVICEFDRVLWVDIVTHSAESAAQKIISTLELLPRRLVKLVKLEEKRELERQCLHIRQLQTR</sequence>
<proteinExistence type="predicted"/>
<gene>
    <name evidence="1" type="ORF">PsorP6_001390</name>
</gene>
<evidence type="ECO:0000313" key="2">
    <source>
        <dbReference type="Proteomes" id="UP001163321"/>
    </source>
</evidence>
<evidence type="ECO:0000313" key="1">
    <source>
        <dbReference type="EMBL" id="KAI9922429.1"/>
    </source>
</evidence>
<protein>
    <submittedName>
        <fullName evidence="1">Uncharacterized protein</fullName>
    </submittedName>
</protein>
<dbReference type="Proteomes" id="UP001163321">
    <property type="component" value="Chromosome 1"/>
</dbReference>
<comment type="caution">
    <text evidence="1">The sequence shown here is derived from an EMBL/GenBank/DDBJ whole genome shotgun (WGS) entry which is preliminary data.</text>
</comment>
<dbReference type="EMBL" id="CM047580">
    <property type="protein sequence ID" value="KAI9922429.1"/>
    <property type="molecule type" value="Genomic_DNA"/>
</dbReference>
<accession>A0ACC0WWJ9</accession>
<name>A0ACC0WWJ9_9STRA</name>
<organism evidence="1 2">
    <name type="scientific">Peronosclerospora sorghi</name>
    <dbReference type="NCBI Taxonomy" id="230839"/>
    <lineage>
        <taxon>Eukaryota</taxon>
        <taxon>Sar</taxon>
        <taxon>Stramenopiles</taxon>
        <taxon>Oomycota</taxon>
        <taxon>Peronosporomycetes</taxon>
        <taxon>Peronosporales</taxon>
        <taxon>Peronosporaceae</taxon>
        <taxon>Peronosclerospora</taxon>
    </lineage>
</organism>
<keyword evidence="2" id="KW-1185">Reference proteome</keyword>